<keyword evidence="2 4" id="KW-0238">DNA-binding</keyword>
<dbReference type="SUPFAM" id="SSF46689">
    <property type="entry name" value="Homeodomain-like"/>
    <property type="match status" value="1"/>
</dbReference>
<dbReference type="RefSeq" id="WP_011434709.1">
    <property type="nucleotide sequence ID" value="NC_007777.1"/>
</dbReference>
<dbReference type="Pfam" id="PF00440">
    <property type="entry name" value="TetR_N"/>
    <property type="match status" value="1"/>
</dbReference>
<dbReference type="OrthoDB" id="2570341at2"/>
<dbReference type="InterPro" id="IPR004111">
    <property type="entry name" value="Repressor_TetR_C"/>
</dbReference>
<evidence type="ECO:0000256" key="2">
    <source>
        <dbReference type="ARBA" id="ARBA00023125"/>
    </source>
</evidence>
<feature type="domain" description="HTH tetR-type" evidence="6">
    <location>
        <begin position="30"/>
        <end position="90"/>
    </location>
</feature>
<dbReference type="GO" id="GO:0003700">
    <property type="term" value="F:DNA-binding transcription factor activity"/>
    <property type="evidence" value="ECO:0007669"/>
    <property type="project" value="TreeGrafter"/>
</dbReference>
<dbReference type="AlphaFoldDB" id="Q2JGG3"/>
<dbReference type="KEGG" id="fra:Francci3_0240"/>
<accession>Q2JGG3</accession>
<evidence type="ECO:0000256" key="3">
    <source>
        <dbReference type="ARBA" id="ARBA00023163"/>
    </source>
</evidence>
<evidence type="ECO:0000313" key="7">
    <source>
        <dbReference type="EMBL" id="ABD09629.1"/>
    </source>
</evidence>
<proteinExistence type="predicted"/>
<feature type="compositionally biased region" description="Basic and acidic residues" evidence="5">
    <location>
        <begin position="17"/>
        <end position="28"/>
    </location>
</feature>
<dbReference type="InterPro" id="IPR036271">
    <property type="entry name" value="Tet_transcr_reg_TetR-rel_C_sf"/>
</dbReference>
<evidence type="ECO:0000256" key="1">
    <source>
        <dbReference type="ARBA" id="ARBA00023015"/>
    </source>
</evidence>
<dbReference type="HOGENOM" id="CLU_069543_0_1_11"/>
<dbReference type="InterPro" id="IPR050109">
    <property type="entry name" value="HTH-type_TetR-like_transc_reg"/>
</dbReference>
<dbReference type="Gene3D" id="1.10.10.60">
    <property type="entry name" value="Homeodomain-like"/>
    <property type="match status" value="1"/>
</dbReference>
<evidence type="ECO:0000256" key="4">
    <source>
        <dbReference type="PROSITE-ProRule" id="PRU00335"/>
    </source>
</evidence>
<reference evidence="7 8" key="1">
    <citation type="journal article" date="2007" name="Genome Res.">
        <title>Genome characteristics of facultatively symbiotic Frankia sp. strains reflect host range and host plant biogeography.</title>
        <authorList>
            <person name="Normand P."/>
            <person name="Lapierre P."/>
            <person name="Tisa L.S."/>
            <person name="Gogarten J.P."/>
            <person name="Alloisio N."/>
            <person name="Bagnarol E."/>
            <person name="Bassi C.A."/>
            <person name="Berry A.M."/>
            <person name="Bickhart D.M."/>
            <person name="Choisne N."/>
            <person name="Couloux A."/>
            <person name="Cournoyer B."/>
            <person name="Cruveiller S."/>
            <person name="Daubin V."/>
            <person name="Demange N."/>
            <person name="Francino M.P."/>
            <person name="Goltsman E."/>
            <person name="Huang Y."/>
            <person name="Kopp O.R."/>
            <person name="Labarre L."/>
            <person name="Lapidus A."/>
            <person name="Lavire C."/>
            <person name="Marechal J."/>
            <person name="Martinez M."/>
            <person name="Mastronunzio J.E."/>
            <person name="Mullin B.C."/>
            <person name="Niemann J."/>
            <person name="Pujic P."/>
            <person name="Rawnsley T."/>
            <person name="Rouy Z."/>
            <person name="Schenowitz C."/>
            <person name="Sellstedt A."/>
            <person name="Tavares F."/>
            <person name="Tomkins J.P."/>
            <person name="Vallenet D."/>
            <person name="Valverde C."/>
            <person name="Wall L.G."/>
            <person name="Wang Y."/>
            <person name="Medigue C."/>
            <person name="Benson D.R."/>
        </authorList>
    </citation>
    <scope>NUCLEOTIDE SEQUENCE [LARGE SCALE GENOMIC DNA]</scope>
    <source>
        <strain evidence="8">DSM 45818 / CECT 9043 / CcI3</strain>
    </source>
</reference>
<protein>
    <submittedName>
        <fullName evidence="7">Transcriptional regulator, TetR family</fullName>
    </submittedName>
</protein>
<dbReference type="PANTHER" id="PTHR30055:SF151">
    <property type="entry name" value="TRANSCRIPTIONAL REGULATORY PROTEIN"/>
    <property type="match status" value="1"/>
</dbReference>
<keyword evidence="3" id="KW-0804">Transcription</keyword>
<dbReference type="PANTHER" id="PTHR30055">
    <property type="entry name" value="HTH-TYPE TRANSCRIPTIONAL REGULATOR RUTR"/>
    <property type="match status" value="1"/>
</dbReference>
<keyword evidence="1" id="KW-0805">Transcription regulation</keyword>
<dbReference type="GO" id="GO:0045892">
    <property type="term" value="P:negative regulation of DNA-templated transcription"/>
    <property type="evidence" value="ECO:0007669"/>
    <property type="project" value="InterPro"/>
</dbReference>
<dbReference type="InterPro" id="IPR001647">
    <property type="entry name" value="HTH_TetR"/>
</dbReference>
<dbReference type="PROSITE" id="PS50977">
    <property type="entry name" value="HTH_TETR_2"/>
    <property type="match status" value="1"/>
</dbReference>
<dbReference type="Proteomes" id="UP000001937">
    <property type="component" value="Chromosome"/>
</dbReference>
<dbReference type="InterPro" id="IPR009057">
    <property type="entry name" value="Homeodomain-like_sf"/>
</dbReference>
<sequence>MVSEKSPPLPPGLDLLWGRRERGQRGPRPELSVDAIVATATRIADAEGLDAVSMARVAKELGYTTMSLYRHLATKDELLQMMWNASAQGAESLVIEGDGWRARLRAWVIVQRQMIDRHPWITQMPMAAPPLAPNSLTFVEKGLETLDGTSLSDADKLRVIGLLSSYALSEARMAHNAARAAAQARTAVAPCAGAGADAEAGPAGGDAPPVWGFEALLRELVDERTYPRLHRIAWAGEIGDGPAGFEETEEFLFGVDRILDGIAALIDRTSAAGGTLGIGSS</sequence>
<evidence type="ECO:0000256" key="5">
    <source>
        <dbReference type="SAM" id="MobiDB-lite"/>
    </source>
</evidence>
<evidence type="ECO:0000259" key="6">
    <source>
        <dbReference type="PROSITE" id="PS50977"/>
    </source>
</evidence>
<dbReference type="GO" id="GO:0000976">
    <property type="term" value="F:transcription cis-regulatory region binding"/>
    <property type="evidence" value="ECO:0007669"/>
    <property type="project" value="TreeGrafter"/>
</dbReference>
<feature type="region of interest" description="Disordered" evidence="5">
    <location>
        <begin position="1"/>
        <end position="29"/>
    </location>
</feature>
<dbReference type="Pfam" id="PF02909">
    <property type="entry name" value="TetR_C_1"/>
    <property type="match status" value="1"/>
</dbReference>
<dbReference type="Gene3D" id="1.10.357.10">
    <property type="entry name" value="Tetracycline Repressor, domain 2"/>
    <property type="match status" value="1"/>
</dbReference>
<dbReference type="eggNOG" id="COG1309">
    <property type="taxonomic scope" value="Bacteria"/>
</dbReference>
<gene>
    <name evidence="7" type="ordered locus">Francci3_0240</name>
</gene>
<evidence type="ECO:0000313" key="8">
    <source>
        <dbReference type="Proteomes" id="UP000001937"/>
    </source>
</evidence>
<organism evidence="7 8">
    <name type="scientific">Frankia casuarinae (strain DSM 45818 / CECT 9043 / HFP020203 / CcI3)</name>
    <dbReference type="NCBI Taxonomy" id="106370"/>
    <lineage>
        <taxon>Bacteria</taxon>
        <taxon>Bacillati</taxon>
        <taxon>Actinomycetota</taxon>
        <taxon>Actinomycetes</taxon>
        <taxon>Frankiales</taxon>
        <taxon>Frankiaceae</taxon>
        <taxon>Frankia</taxon>
    </lineage>
</organism>
<feature type="DNA-binding region" description="H-T-H motif" evidence="4">
    <location>
        <begin position="53"/>
        <end position="72"/>
    </location>
</feature>
<dbReference type="STRING" id="106370.Francci3_0240"/>
<name>Q2JGG3_FRACC</name>
<dbReference type="SUPFAM" id="SSF48498">
    <property type="entry name" value="Tetracyclin repressor-like, C-terminal domain"/>
    <property type="match status" value="1"/>
</dbReference>
<keyword evidence="8" id="KW-1185">Reference proteome</keyword>
<dbReference type="EMBL" id="CP000249">
    <property type="protein sequence ID" value="ABD09629.1"/>
    <property type="molecule type" value="Genomic_DNA"/>
</dbReference>